<organism evidence="1 2">
    <name type="scientific">Gigaspora margarita</name>
    <dbReference type="NCBI Taxonomy" id="4874"/>
    <lineage>
        <taxon>Eukaryota</taxon>
        <taxon>Fungi</taxon>
        <taxon>Fungi incertae sedis</taxon>
        <taxon>Mucoromycota</taxon>
        <taxon>Glomeromycotina</taxon>
        <taxon>Glomeromycetes</taxon>
        <taxon>Diversisporales</taxon>
        <taxon>Gigasporaceae</taxon>
        <taxon>Gigaspora</taxon>
    </lineage>
</organism>
<dbReference type="EMBL" id="CAJVQB010166438">
    <property type="protein sequence ID" value="CAG8857025.1"/>
    <property type="molecule type" value="Genomic_DNA"/>
</dbReference>
<sequence>FEIDDMKLDHLNEQYYLINVNNAEYSLFECDEEESWLKEFIDAFKHIQKNIVGISIESMTETEWYIDVLNLLLKTLVSGL</sequence>
<proteinExistence type="predicted"/>
<gene>
    <name evidence="1" type="ORF">GMARGA_LOCUS45846</name>
</gene>
<name>A0ABN7XRF3_GIGMA</name>
<accession>A0ABN7XRF3</accession>
<feature type="non-terminal residue" evidence="1">
    <location>
        <position position="80"/>
    </location>
</feature>
<keyword evidence="2" id="KW-1185">Reference proteome</keyword>
<protein>
    <submittedName>
        <fullName evidence="1">828_t:CDS:1</fullName>
    </submittedName>
</protein>
<feature type="non-terminal residue" evidence="1">
    <location>
        <position position="1"/>
    </location>
</feature>
<evidence type="ECO:0000313" key="1">
    <source>
        <dbReference type="EMBL" id="CAG8857025.1"/>
    </source>
</evidence>
<dbReference type="Proteomes" id="UP000789901">
    <property type="component" value="Unassembled WGS sequence"/>
</dbReference>
<reference evidence="1 2" key="1">
    <citation type="submission" date="2021-06" db="EMBL/GenBank/DDBJ databases">
        <authorList>
            <person name="Kallberg Y."/>
            <person name="Tangrot J."/>
            <person name="Rosling A."/>
        </authorList>
    </citation>
    <scope>NUCLEOTIDE SEQUENCE [LARGE SCALE GENOMIC DNA]</scope>
    <source>
        <strain evidence="1 2">120-4 pot B 10/14</strain>
    </source>
</reference>
<comment type="caution">
    <text evidence="1">The sequence shown here is derived from an EMBL/GenBank/DDBJ whole genome shotgun (WGS) entry which is preliminary data.</text>
</comment>
<evidence type="ECO:0000313" key="2">
    <source>
        <dbReference type="Proteomes" id="UP000789901"/>
    </source>
</evidence>